<dbReference type="Pfam" id="PF14916">
    <property type="entry name" value="CCDC92"/>
    <property type="match status" value="2"/>
</dbReference>
<evidence type="ECO:0000313" key="6">
    <source>
        <dbReference type="Proteomes" id="UP000663860"/>
    </source>
</evidence>
<dbReference type="Proteomes" id="UP000663860">
    <property type="component" value="Unassembled WGS sequence"/>
</dbReference>
<organism evidence="5 6">
    <name type="scientific">Adineta steineri</name>
    <dbReference type="NCBI Taxonomy" id="433720"/>
    <lineage>
        <taxon>Eukaryota</taxon>
        <taxon>Metazoa</taxon>
        <taxon>Spiralia</taxon>
        <taxon>Gnathifera</taxon>
        <taxon>Rotifera</taxon>
        <taxon>Eurotatoria</taxon>
        <taxon>Bdelloidea</taxon>
        <taxon>Adinetida</taxon>
        <taxon>Adinetidae</taxon>
        <taxon>Adineta</taxon>
    </lineage>
</organism>
<dbReference type="PANTHER" id="PTHR14882:SF1">
    <property type="entry name" value="CCDC92 DOMAIN-CONTAINING PROTEIN"/>
    <property type="match status" value="1"/>
</dbReference>
<comment type="caution">
    <text evidence="5">The sequence shown here is derived from an EMBL/GenBank/DDBJ whole genome shotgun (WGS) entry which is preliminary data.</text>
</comment>
<protein>
    <recommendedName>
        <fullName evidence="4">CCDC92/74 N-terminal domain-containing protein</fullName>
    </recommendedName>
</protein>
<evidence type="ECO:0000256" key="2">
    <source>
        <dbReference type="SAM" id="Coils"/>
    </source>
</evidence>
<feature type="coiled-coil region" evidence="2">
    <location>
        <begin position="110"/>
        <end position="212"/>
    </location>
</feature>
<dbReference type="PANTHER" id="PTHR14882">
    <property type="entry name" value="COILED-COIL DOMAIN-CONTAINING 74A"/>
    <property type="match status" value="1"/>
</dbReference>
<gene>
    <name evidence="5" type="ORF">IZO911_LOCUS22954</name>
</gene>
<evidence type="ECO:0000256" key="3">
    <source>
        <dbReference type="SAM" id="MobiDB-lite"/>
    </source>
</evidence>
<feature type="compositionally biased region" description="Low complexity" evidence="3">
    <location>
        <begin position="281"/>
        <end position="298"/>
    </location>
</feature>
<proteinExistence type="predicted"/>
<feature type="compositionally biased region" description="Polar residues" evidence="3">
    <location>
        <begin position="299"/>
        <end position="311"/>
    </location>
</feature>
<feature type="region of interest" description="Disordered" evidence="3">
    <location>
        <begin position="276"/>
        <end position="312"/>
    </location>
</feature>
<feature type="domain" description="CCDC92/74 N-terminal" evidence="4">
    <location>
        <begin position="115"/>
        <end position="166"/>
    </location>
</feature>
<feature type="coiled-coil region" evidence="2">
    <location>
        <begin position="8"/>
        <end position="53"/>
    </location>
</feature>
<dbReference type="AlphaFoldDB" id="A0A814P1T6"/>
<feature type="domain" description="CCDC92/74 N-terminal" evidence="4">
    <location>
        <begin position="13"/>
        <end position="65"/>
    </location>
</feature>
<sequence length="384" mass="45017">MSDTEYLSTNLIQRLQCAEKSIKFLQHEHASTLADLHKELAKWQQKYSDLTTQLTFNNPADNSNEQKYALQLHKQHDKQQNLKYEIKQRSSSITHLTKQFNKMSDIEYLSTNLIQRLQCAEKSIKFLQQEHASTLADLHKELAKWQQKYSDLTTQLTFNNPADNNKLQEIIKQLKNDLYQSRNKIENLNKILEEKEKIVNDYKNRLKLSEQKYALELHKQHDKQQNLKYEIKQRSTSITHLTKQLFHEKQQQPNVCNHICLGHIILPNKPRRFKNLDEQRQQQQYLSSDSRSSKRSASVNNRISTEQNRTKVLSLGRRPSRLQPLVSNNNEQLVSKSHRQLLNNHIDSNKIVSSQSTVKFSTILPPINNKKMPLKATLSCESEA</sequence>
<reference evidence="5" key="1">
    <citation type="submission" date="2021-02" db="EMBL/GenBank/DDBJ databases">
        <authorList>
            <person name="Nowell W R."/>
        </authorList>
    </citation>
    <scope>NUCLEOTIDE SEQUENCE</scope>
</reference>
<evidence type="ECO:0000256" key="1">
    <source>
        <dbReference type="ARBA" id="ARBA00023054"/>
    </source>
</evidence>
<dbReference type="InterPro" id="IPR040370">
    <property type="entry name" value="CCDC74A/CCDC74B/CCDC92"/>
</dbReference>
<accession>A0A814P1T6</accession>
<evidence type="ECO:0000259" key="4">
    <source>
        <dbReference type="Pfam" id="PF14916"/>
    </source>
</evidence>
<keyword evidence="1 2" id="KW-0175">Coiled coil</keyword>
<dbReference type="InterPro" id="IPR039496">
    <property type="entry name" value="CCDC92/74_N"/>
</dbReference>
<dbReference type="EMBL" id="CAJNOE010000261">
    <property type="protein sequence ID" value="CAF1099374.1"/>
    <property type="molecule type" value="Genomic_DNA"/>
</dbReference>
<evidence type="ECO:0000313" key="5">
    <source>
        <dbReference type="EMBL" id="CAF1099374.1"/>
    </source>
</evidence>
<name>A0A814P1T6_9BILA</name>